<keyword evidence="7 13" id="KW-0227">DNA damage</keyword>
<dbReference type="FunFam" id="1.10.340.30:FF:000010">
    <property type="entry name" value="Adenine DNA glycosylase"/>
    <property type="match status" value="1"/>
</dbReference>
<dbReference type="Gene3D" id="1.10.340.30">
    <property type="entry name" value="Hypothetical protein, domain 2"/>
    <property type="match status" value="1"/>
</dbReference>
<dbReference type="SMART" id="SM00478">
    <property type="entry name" value="ENDO3c"/>
    <property type="match status" value="1"/>
</dbReference>
<keyword evidence="11" id="KW-0234">DNA repair</keyword>
<dbReference type="Gene3D" id="3.90.79.10">
    <property type="entry name" value="Nucleoside Triphosphate Pyrophosphohydrolase"/>
    <property type="match status" value="1"/>
</dbReference>
<dbReference type="NCBIfam" id="TIGR01084">
    <property type="entry name" value="mutY"/>
    <property type="match status" value="1"/>
</dbReference>
<dbReference type="Pfam" id="PF00633">
    <property type="entry name" value="HHH"/>
    <property type="match status" value="1"/>
</dbReference>
<dbReference type="InterPro" id="IPR005760">
    <property type="entry name" value="A/G_AdeGlyc_MutY"/>
</dbReference>
<dbReference type="GO" id="GO:0006298">
    <property type="term" value="P:mismatch repair"/>
    <property type="evidence" value="ECO:0007669"/>
    <property type="project" value="TreeGrafter"/>
</dbReference>
<dbReference type="GO" id="GO:0034039">
    <property type="term" value="F:8-oxo-7,8-dihydroguanine DNA N-glycosylase activity"/>
    <property type="evidence" value="ECO:0007669"/>
    <property type="project" value="TreeGrafter"/>
</dbReference>
<dbReference type="PANTHER" id="PTHR42944">
    <property type="entry name" value="ADENINE DNA GLYCOSYLASE"/>
    <property type="match status" value="1"/>
</dbReference>
<evidence type="ECO:0000256" key="3">
    <source>
        <dbReference type="ARBA" id="ARBA00012045"/>
    </source>
</evidence>
<comment type="function">
    <text evidence="13">Adenine glycosylase active on G-A mispairs.</text>
</comment>
<dbReference type="GO" id="GO:0006284">
    <property type="term" value="P:base-excision repair"/>
    <property type="evidence" value="ECO:0007669"/>
    <property type="project" value="UniProtKB-UniRule"/>
</dbReference>
<evidence type="ECO:0000256" key="9">
    <source>
        <dbReference type="ARBA" id="ARBA00023004"/>
    </source>
</evidence>
<evidence type="ECO:0000256" key="8">
    <source>
        <dbReference type="ARBA" id="ARBA00022801"/>
    </source>
</evidence>
<dbReference type="SUPFAM" id="SSF48150">
    <property type="entry name" value="DNA-glycosylase"/>
    <property type="match status" value="1"/>
</dbReference>
<keyword evidence="10" id="KW-0411">Iron-sulfur</keyword>
<keyword evidence="9 13" id="KW-0408">Iron</keyword>
<evidence type="ECO:0000256" key="10">
    <source>
        <dbReference type="ARBA" id="ARBA00023014"/>
    </source>
</evidence>
<dbReference type="GO" id="GO:0051539">
    <property type="term" value="F:4 iron, 4 sulfur cluster binding"/>
    <property type="evidence" value="ECO:0007669"/>
    <property type="project" value="UniProtKB-UniRule"/>
</dbReference>
<evidence type="ECO:0000256" key="4">
    <source>
        <dbReference type="ARBA" id="ARBA00022023"/>
    </source>
</evidence>
<feature type="domain" description="HhH-GPD" evidence="14">
    <location>
        <begin position="39"/>
        <end position="189"/>
    </location>
</feature>
<evidence type="ECO:0000256" key="11">
    <source>
        <dbReference type="ARBA" id="ARBA00023204"/>
    </source>
</evidence>
<dbReference type="AlphaFoldDB" id="A0A1W7ADH2"/>
<dbReference type="PANTHER" id="PTHR42944:SF1">
    <property type="entry name" value="ADENINE DNA GLYCOSYLASE"/>
    <property type="match status" value="1"/>
</dbReference>
<dbReference type="Gene3D" id="1.10.1670.10">
    <property type="entry name" value="Helix-hairpin-Helix base-excision DNA repair enzymes (C-terminal)"/>
    <property type="match status" value="1"/>
</dbReference>
<dbReference type="EMBL" id="CP021059">
    <property type="protein sequence ID" value="ARQ07634.1"/>
    <property type="molecule type" value="Genomic_DNA"/>
</dbReference>
<dbReference type="GO" id="GO:0046872">
    <property type="term" value="F:metal ion binding"/>
    <property type="evidence" value="ECO:0007669"/>
    <property type="project" value="UniProtKB-UniRule"/>
</dbReference>
<accession>A0A1W7ADH2</accession>
<dbReference type="GO" id="GO:0032357">
    <property type="term" value="F:oxidized purine DNA binding"/>
    <property type="evidence" value="ECO:0007669"/>
    <property type="project" value="TreeGrafter"/>
</dbReference>
<evidence type="ECO:0000256" key="5">
    <source>
        <dbReference type="ARBA" id="ARBA00022485"/>
    </source>
</evidence>
<dbReference type="EC" id="3.2.2.31" evidence="3 13"/>
<dbReference type="InterPro" id="IPR029119">
    <property type="entry name" value="MutY_C"/>
</dbReference>
<dbReference type="InterPro" id="IPR003265">
    <property type="entry name" value="HhH-GPD_domain"/>
</dbReference>
<dbReference type="GO" id="GO:0000701">
    <property type="term" value="F:purine-specific mismatch base pair DNA N-glycosylase activity"/>
    <property type="evidence" value="ECO:0007669"/>
    <property type="project" value="UniProtKB-EC"/>
</dbReference>
<evidence type="ECO:0000259" key="14">
    <source>
        <dbReference type="SMART" id="SM00478"/>
    </source>
</evidence>
<keyword evidence="5" id="KW-0004">4Fe-4S</keyword>
<gene>
    <name evidence="15" type="primary">yfhQ</name>
    <name evidence="15" type="ORF">MCCS_20450</name>
</gene>
<keyword evidence="16" id="KW-1185">Reference proteome</keyword>
<evidence type="ECO:0000256" key="2">
    <source>
        <dbReference type="ARBA" id="ARBA00008343"/>
    </source>
</evidence>
<keyword evidence="6" id="KW-0479">Metal-binding</keyword>
<dbReference type="InterPro" id="IPR003651">
    <property type="entry name" value="Endonuclease3_FeS-loop_motif"/>
</dbReference>
<evidence type="ECO:0000256" key="7">
    <source>
        <dbReference type="ARBA" id="ARBA00022763"/>
    </source>
</evidence>
<reference evidence="15 16" key="1">
    <citation type="journal article" date="2017" name="Int. J. Syst. Evol. Microbiol.">
        <title>Macrococcus canis sp. nov., a skin bacterium associated with infections in dogs.</title>
        <authorList>
            <person name="Gobeli Brawand S."/>
            <person name="Cotting K."/>
            <person name="Gomez-Sanz E."/>
            <person name="Collaud A."/>
            <person name="Thomann A."/>
            <person name="Brodard I."/>
            <person name="Rodriguez-Campos S."/>
            <person name="Strauss C."/>
            <person name="Perreten V."/>
        </authorList>
    </citation>
    <scope>NUCLEOTIDE SEQUENCE [LARGE SCALE GENOMIC DNA]</scope>
    <source>
        <strain evidence="15 16">KM45013</strain>
    </source>
</reference>
<dbReference type="CDD" id="cd00056">
    <property type="entry name" value="ENDO3c"/>
    <property type="match status" value="1"/>
</dbReference>
<dbReference type="PROSITE" id="PS00764">
    <property type="entry name" value="ENDONUCLEASE_III_1"/>
    <property type="match status" value="1"/>
</dbReference>
<comment type="catalytic activity">
    <reaction evidence="1 13">
        <text>Hydrolyzes free adenine bases from 7,8-dihydro-8-oxoguanine:adenine mismatched double-stranded DNA, leaving an apurinic site.</text>
        <dbReference type="EC" id="3.2.2.31"/>
    </reaction>
</comment>
<dbReference type="InterPro" id="IPR023170">
    <property type="entry name" value="HhH_base_excis_C"/>
</dbReference>
<evidence type="ECO:0000256" key="1">
    <source>
        <dbReference type="ARBA" id="ARBA00000843"/>
    </source>
</evidence>
<organism evidence="15 16">
    <name type="scientific">Macrococcoides canis</name>
    <dbReference type="NCBI Taxonomy" id="1855823"/>
    <lineage>
        <taxon>Bacteria</taxon>
        <taxon>Bacillati</taxon>
        <taxon>Bacillota</taxon>
        <taxon>Bacilli</taxon>
        <taxon>Bacillales</taxon>
        <taxon>Staphylococcaceae</taxon>
        <taxon>Macrococcoides</taxon>
    </lineage>
</organism>
<proteinExistence type="inferred from homology"/>
<dbReference type="GO" id="GO:0035485">
    <property type="term" value="F:adenine/guanine mispair binding"/>
    <property type="evidence" value="ECO:0007669"/>
    <property type="project" value="TreeGrafter"/>
</dbReference>
<dbReference type="InterPro" id="IPR011257">
    <property type="entry name" value="DNA_glycosylase"/>
</dbReference>
<dbReference type="SMART" id="SM00525">
    <property type="entry name" value="FES"/>
    <property type="match status" value="1"/>
</dbReference>
<keyword evidence="8 15" id="KW-0378">Hydrolase</keyword>
<dbReference type="SUPFAM" id="SSF55811">
    <property type="entry name" value="Nudix"/>
    <property type="match status" value="1"/>
</dbReference>
<evidence type="ECO:0000313" key="16">
    <source>
        <dbReference type="Proteomes" id="UP000194154"/>
    </source>
</evidence>
<dbReference type="InterPro" id="IPR000445">
    <property type="entry name" value="HhH_motif"/>
</dbReference>
<evidence type="ECO:0000256" key="12">
    <source>
        <dbReference type="ARBA" id="ARBA00023295"/>
    </source>
</evidence>
<dbReference type="STRING" id="1855823.MCCS_20450"/>
<dbReference type="InterPro" id="IPR015797">
    <property type="entry name" value="NUDIX_hydrolase-like_dom_sf"/>
</dbReference>
<dbReference type="KEGG" id="mcak:MCCS_20450"/>
<dbReference type="GeneID" id="35296132"/>
<dbReference type="Proteomes" id="UP000194154">
    <property type="component" value="Chromosome"/>
</dbReference>
<sequence length="344" mass="40434">MLNKQQFSQHLLDWFYKNKREMPWRETKDPYKIWLSEVMLQQTQVNTVKPYYLKFTERFPDILTLASADIDEVSKYWEGLGYYSRVRNFHSAVKEVQDSYDGIIPNDPEDFLKLKGVGPYTQGAVMSIAFNHQIPAVDGNVYRVFSRLDNDDYDISSSSARRHFEQKVMDVMPEAAGDFNEALMELGATVCTPKSPLCMFCPVQEHCESYRAGTVELLPVKLKKIKKKTEHWKVLVIMHDDKIYIEQRPDSGLLQSMWQFPMFNIDTHQDTIEEQLNMSLYIEADPFMSLKHQFTHVTWQMEVYRAVALGHVDDAKFIDIEEKERFNFPVSMTKIFKKYIDELK</sequence>
<dbReference type="Pfam" id="PF00730">
    <property type="entry name" value="HhH-GPD"/>
    <property type="match status" value="1"/>
</dbReference>
<evidence type="ECO:0000313" key="15">
    <source>
        <dbReference type="EMBL" id="ARQ07634.1"/>
    </source>
</evidence>
<dbReference type="InterPro" id="IPR044298">
    <property type="entry name" value="MIG/MutY"/>
</dbReference>
<dbReference type="InterPro" id="IPR004035">
    <property type="entry name" value="Endouclease-III_FeS-bd_BS"/>
</dbReference>
<dbReference type="RefSeq" id="WP_086043179.1">
    <property type="nucleotide sequence ID" value="NZ_CBCRZA010000007.1"/>
</dbReference>
<evidence type="ECO:0000256" key="6">
    <source>
        <dbReference type="ARBA" id="ARBA00022723"/>
    </source>
</evidence>
<dbReference type="OrthoDB" id="9802365at2"/>
<dbReference type="Pfam" id="PF14815">
    <property type="entry name" value="NUDIX_4"/>
    <property type="match status" value="1"/>
</dbReference>
<protein>
    <recommendedName>
        <fullName evidence="4 13">Adenine DNA glycosylase</fullName>
        <ecNumber evidence="3 13">3.2.2.31</ecNumber>
    </recommendedName>
</protein>
<comment type="cofactor">
    <cofactor evidence="13">
        <name>[4Fe-4S] cluster</name>
        <dbReference type="ChEBI" id="CHEBI:49883"/>
    </cofactor>
    <text evidence="13">Binds 1 [4Fe-4S] cluster.</text>
</comment>
<evidence type="ECO:0000256" key="13">
    <source>
        <dbReference type="RuleBase" id="RU365096"/>
    </source>
</evidence>
<keyword evidence="12 13" id="KW-0326">Glycosidase</keyword>
<name>A0A1W7ADH2_9STAP</name>
<dbReference type="CDD" id="cd03431">
    <property type="entry name" value="NUDIX_DNA_Glycosylase_C-MutY"/>
    <property type="match status" value="1"/>
</dbReference>
<comment type="similarity">
    <text evidence="2 13">Belongs to the Nth/MutY family.</text>
</comment>